<evidence type="ECO:0000313" key="2">
    <source>
        <dbReference type="EMBL" id="PAV58578.1"/>
    </source>
</evidence>
<dbReference type="GO" id="GO:0036064">
    <property type="term" value="C:ciliary basal body"/>
    <property type="evidence" value="ECO:0007669"/>
    <property type="project" value="TreeGrafter"/>
</dbReference>
<dbReference type="SMART" id="SM00028">
    <property type="entry name" value="TPR"/>
    <property type="match status" value="6"/>
</dbReference>
<dbReference type="STRING" id="2018661.A0A2A2J9Y2"/>
<proteinExistence type="predicted"/>
<dbReference type="PANTHER" id="PTHR44177:SF1">
    <property type="entry name" value="TETRATRICOPEPTIDE REPEAT PROTEIN 8"/>
    <property type="match status" value="1"/>
</dbReference>
<evidence type="ECO:0000313" key="3">
    <source>
        <dbReference type="Proteomes" id="UP000218231"/>
    </source>
</evidence>
<dbReference type="InterPro" id="IPR011990">
    <property type="entry name" value="TPR-like_helical_dom_sf"/>
</dbReference>
<accession>A0A2A2J9Y2</accession>
<comment type="caution">
    <text evidence="2">The sequence shown here is derived from an EMBL/GenBank/DDBJ whole genome shotgun (WGS) entry which is preliminary data.</text>
</comment>
<gene>
    <name evidence="2" type="ORF">WR25_18671</name>
</gene>
<dbReference type="GO" id="GO:0097730">
    <property type="term" value="C:non-motile cilium"/>
    <property type="evidence" value="ECO:0007669"/>
    <property type="project" value="TreeGrafter"/>
</dbReference>
<organism evidence="2 3">
    <name type="scientific">Diploscapter pachys</name>
    <dbReference type="NCBI Taxonomy" id="2018661"/>
    <lineage>
        <taxon>Eukaryota</taxon>
        <taxon>Metazoa</taxon>
        <taxon>Ecdysozoa</taxon>
        <taxon>Nematoda</taxon>
        <taxon>Chromadorea</taxon>
        <taxon>Rhabditida</taxon>
        <taxon>Rhabditina</taxon>
        <taxon>Rhabditomorpha</taxon>
        <taxon>Rhabditoidea</taxon>
        <taxon>Rhabditidae</taxon>
        <taxon>Diploscapter</taxon>
    </lineage>
</organism>
<dbReference type="InterPro" id="IPR019734">
    <property type="entry name" value="TPR_rpt"/>
</dbReference>
<dbReference type="SUPFAM" id="SSF48452">
    <property type="entry name" value="TPR-like"/>
    <property type="match status" value="1"/>
</dbReference>
<name>A0A2A2J9Y2_9BILA</name>
<dbReference type="InterPro" id="IPR028796">
    <property type="entry name" value="BBS8"/>
</dbReference>
<dbReference type="PANTHER" id="PTHR44177">
    <property type="entry name" value="TETRATRICOPEPTIDE REPEAT PROTEIN 8"/>
    <property type="match status" value="1"/>
</dbReference>
<dbReference type="PROSITE" id="PS50005">
    <property type="entry name" value="TPR"/>
    <property type="match status" value="1"/>
</dbReference>
<reference evidence="2 3" key="1">
    <citation type="journal article" date="2017" name="Curr. Biol.">
        <title>Genome architecture and evolution of a unichromosomal asexual nematode.</title>
        <authorList>
            <person name="Fradin H."/>
            <person name="Zegar C."/>
            <person name="Gutwein M."/>
            <person name="Lucas J."/>
            <person name="Kovtun M."/>
            <person name="Corcoran D."/>
            <person name="Baugh L.R."/>
            <person name="Kiontke K."/>
            <person name="Gunsalus K."/>
            <person name="Fitch D.H."/>
            <person name="Piano F."/>
        </authorList>
    </citation>
    <scope>NUCLEOTIDE SEQUENCE [LARGE SCALE GENOMIC DNA]</scope>
    <source>
        <strain evidence="2">PF1309</strain>
    </source>
</reference>
<keyword evidence="1" id="KW-0802">TPR repeat</keyword>
<sequence length="323" mass="36862">MATGADGQFVNLARLNIDKYASDVQVNRQLFEYVFFHEGDIKTAHQIASVATKSANFEDWYWKNQLAKCYIRMGLYQDAEKQLISSLKNRKLIETYAFLAKIYCRMDQPIKAINYYQEGLQCYENDPTLLTGLARTRELLGELDESIAIYKRILTFQGNNIEAIACVATTFYYEDKPEIALRYYRRIMQMGVMSCEVMMNIALCCFACQQFDFALSSVMRAHSVMTDDCAADIWYDTGHIMLGMGDVKQASRCFTLAIAADPDHGEAMVNLAILKHREGRIDQAKSLLTNALSKAPHLFEVHFNLALLYFQVCFRTYAGSGRD</sequence>
<keyword evidence="3" id="KW-1185">Reference proteome</keyword>
<dbReference type="GO" id="GO:1905515">
    <property type="term" value="P:non-motile cilium assembly"/>
    <property type="evidence" value="ECO:0007669"/>
    <property type="project" value="InterPro"/>
</dbReference>
<dbReference type="AlphaFoldDB" id="A0A2A2J9Y2"/>
<feature type="repeat" description="TPR" evidence="1">
    <location>
        <begin position="231"/>
        <end position="264"/>
    </location>
</feature>
<dbReference type="Pfam" id="PF13432">
    <property type="entry name" value="TPR_16"/>
    <property type="match status" value="1"/>
</dbReference>
<protein>
    <submittedName>
        <fullName evidence="2">Uncharacterized protein</fullName>
    </submittedName>
</protein>
<dbReference type="Gene3D" id="1.25.40.10">
    <property type="entry name" value="Tetratricopeptide repeat domain"/>
    <property type="match status" value="1"/>
</dbReference>
<dbReference type="EMBL" id="LIAE01010571">
    <property type="protein sequence ID" value="PAV58578.1"/>
    <property type="molecule type" value="Genomic_DNA"/>
</dbReference>
<dbReference type="GO" id="GO:0034464">
    <property type="term" value="C:BBSome"/>
    <property type="evidence" value="ECO:0007669"/>
    <property type="project" value="InterPro"/>
</dbReference>
<dbReference type="OrthoDB" id="421121at2759"/>
<evidence type="ECO:0000256" key="1">
    <source>
        <dbReference type="PROSITE-ProRule" id="PRU00339"/>
    </source>
</evidence>
<dbReference type="Proteomes" id="UP000218231">
    <property type="component" value="Unassembled WGS sequence"/>
</dbReference>